<name>A0A246JLH9_9BURK</name>
<proteinExistence type="inferred from homology"/>
<protein>
    <recommendedName>
        <fullName evidence="5">Sugar ABC transporter substrate-binding protein</fullName>
    </recommendedName>
</protein>
<gene>
    <name evidence="3" type="ORF">CDN99_03280</name>
</gene>
<dbReference type="Proteomes" id="UP000197468">
    <property type="component" value="Unassembled WGS sequence"/>
</dbReference>
<evidence type="ECO:0008006" key="5">
    <source>
        <dbReference type="Google" id="ProtNLM"/>
    </source>
</evidence>
<dbReference type="SUPFAM" id="SSF53850">
    <property type="entry name" value="Periplasmic binding protein-like II"/>
    <property type="match status" value="1"/>
</dbReference>
<evidence type="ECO:0000256" key="1">
    <source>
        <dbReference type="ARBA" id="ARBA00004418"/>
    </source>
</evidence>
<dbReference type="PANTHER" id="PTHR43649:SF11">
    <property type="entry name" value="ABC TRANSPORTER SUBSTRATE-BINDING PROTEIN YESO-RELATED"/>
    <property type="match status" value="1"/>
</dbReference>
<evidence type="ECO:0000313" key="4">
    <source>
        <dbReference type="Proteomes" id="UP000197468"/>
    </source>
</evidence>
<sequence>MSLPRRHLLGAAAGAGALAGIAAVAGTLAAPAVLRAQDRNAVLRFAWWGGAGRHAATLKALALFERRHPGVKVKAEYMGFNGYLERLTTQIAGGSEPEVMQINWAWLAMFSKRGNGFADLRRQAGLIDLTQLSAEDLAYGDVAGKLNALPVSFSARVMLWNQAAFERAGVALPRTWDELFAAGPAFRRALGEDAYPLDGELYDMMLLAQAWVQQRHGTPYVDPASPRVAMSEAAALDWVRVYRRLVGEHVATPLPLRASLGGAEKPTEQQPDWVVGRWAGNYTWDSVIALRSSTLDKRQKLVLGDFPTLPGAQDSGMFGRPTVMVAVSRHAEKNGRAEMAARLVNFLLTDREAATILGRTRGLPSARGPFEQLKASGTLPPLEIAAHEQIRAQRESGRLKRPAPLFEHARLHKFMREVFETVAYDKTTDEAAARRLVSEGQALLQRIK</sequence>
<comment type="similarity">
    <text evidence="2">Belongs to the bacterial solute-binding protein 1 family.</text>
</comment>
<dbReference type="GO" id="GO:0042597">
    <property type="term" value="C:periplasmic space"/>
    <property type="evidence" value="ECO:0007669"/>
    <property type="project" value="UniProtKB-SubCell"/>
</dbReference>
<accession>A0A246JLH9</accession>
<keyword evidence="4" id="KW-1185">Reference proteome</keyword>
<dbReference type="EMBL" id="NIOF01000001">
    <property type="protein sequence ID" value="OWQ93504.1"/>
    <property type="molecule type" value="Genomic_DNA"/>
</dbReference>
<dbReference type="Pfam" id="PF01547">
    <property type="entry name" value="SBP_bac_1"/>
    <property type="match status" value="1"/>
</dbReference>
<dbReference type="InterPro" id="IPR006059">
    <property type="entry name" value="SBP"/>
</dbReference>
<evidence type="ECO:0000256" key="2">
    <source>
        <dbReference type="ARBA" id="ARBA00008520"/>
    </source>
</evidence>
<dbReference type="RefSeq" id="WP_088382650.1">
    <property type="nucleotide sequence ID" value="NZ_NIOF01000001.1"/>
</dbReference>
<comment type="caution">
    <text evidence="3">The sequence shown here is derived from an EMBL/GenBank/DDBJ whole genome shotgun (WGS) entry which is preliminary data.</text>
</comment>
<reference evidence="3 4" key="1">
    <citation type="journal article" date="2008" name="Int. J. Syst. Evol. Microbiol.">
        <title>Description of Roseateles aquatilis sp. nov. and Roseateles terrae sp. nov., in the class Betaproteobacteria, and emended description of the genus Roseateles.</title>
        <authorList>
            <person name="Gomila M."/>
            <person name="Bowien B."/>
            <person name="Falsen E."/>
            <person name="Moore E.R."/>
            <person name="Lalucat J."/>
        </authorList>
    </citation>
    <scope>NUCLEOTIDE SEQUENCE [LARGE SCALE GENOMIC DNA]</scope>
    <source>
        <strain evidence="3 4">CCUG 48205</strain>
    </source>
</reference>
<dbReference type="OrthoDB" id="9808332at2"/>
<dbReference type="InterPro" id="IPR050490">
    <property type="entry name" value="Bact_solute-bd_prot1"/>
</dbReference>
<dbReference type="Gene3D" id="3.40.190.10">
    <property type="entry name" value="Periplasmic binding protein-like II"/>
    <property type="match status" value="2"/>
</dbReference>
<dbReference type="PROSITE" id="PS51318">
    <property type="entry name" value="TAT"/>
    <property type="match status" value="1"/>
</dbReference>
<dbReference type="PANTHER" id="PTHR43649">
    <property type="entry name" value="ARABINOSE-BINDING PROTEIN-RELATED"/>
    <property type="match status" value="1"/>
</dbReference>
<organism evidence="3 4">
    <name type="scientific">Roseateles aquatilis</name>
    <dbReference type="NCBI Taxonomy" id="431061"/>
    <lineage>
        <taxon>Bacteria</taxon>
        <taxon>Pseudomonadati</taxon>
        <taxon>Pseudomonadota</taxon>
        <taxon>Betaproteobacteria</taxon>
        <taxon>Burkholderiales</taxon>
        <taxon>Sphaerotilaceae</taxon>
        <taxon>Roseateles</taxon>
    </lineage>
</organism>
<comment type="subcellular location">
    <subcellularLocation>
        <location evidence="1">Periplasm</location>
    </subcellularLocation>
</comment>
<dbReference type="InterPro" id="IPR006311">
    <property type="entry name" value="TAT_signal"/>
</dbReference>
<dbReference type="AlphaFoldDB" id="A0A246JLH9"/>
<evidence type="ECO:0000313" key="3">
    <source>
        <dbReference type="EMBL" id="OWQ93504.1"/>
    </source>
</evidence>